<dbReference type="EMBL" id="CP064939">
    <property type="protein sequence ID" value="QPH39559.1"/>
    <property type="molecule type" value="Genomic_DNA"/>
</dbReference>
<dbReference type="PROSITE" id="PS51257">
    <property type="entry name" value="PROKAR_LIPOPROTEIN"/>
    <property type="match status" value="1"/>
</dbReference>
<dbReference type="RefSeq" id="WP_196099025.1">
    <property type="nucleotide sequence ID" value="NZ_CP064939.1"/>
</dbReference>
<name>A0A7S9KZP2_9SPHI</name>
<dbReference type="KEGG" id="pex:IZT61_21385"/>
<organism evidence="1 2">
    <name type="scientific">Pedobacter endophyticus</name>
    <dbReference type="NCBI Taxonomy" id="2789740"/>
    <lineage>
        <taxon>Bacteria</taxon>
        <taxon>Pseudomonadati</taxon>
        <taxon>Bacteroidota</taxon>
        <taxon>Sphingobacteriia</taxon>
        <taxon>Sphingobacteriales</taxon>
        <taxon>Sphingobacteriaceae</taxon>
        <taxon>Pedobacter</taxon>
    </lineage>
</organism>
<protein>
    <recommendedName>
        <fullName evidence="3">DUF4296 domain-containing protein</fullName>
    </recommendedName>
</protein>
<dbReference type="Proteomes" id="UP000594759">
    <property type="component" value="Chromosome"/>
</dbReference>
<evidence type="ECO:0008006" key="3">
    <source>
        <dbReference type="Google" id="ProtNLM"/>
    </source>
</evidence>
<accession>A0A7S9KZP2</accession>
<proteinExistence type="predicted"/>
<evidence type="ECO:0000313" key="1">
    <source>
        <dbReference type="EMBL" id="QPH39559.1"/>
    </source>
</evidence>
<sequence>MKNLLPILLSVVFACKSNSTSNNALDSMEEDTFGMMNPIAAVNLVDSAQGLIDQSSTLVKKGISGELKKRTVDSLVNPIMVKYLAVFKQLSPSDSLIVHKYRQQKINELLEFQSKKYSY</sequence>
<dbReference type="AlphaFoldDB" id="A0A7S9KZP2"/>
<gene>
    <name evidence="1" type="ORF">IZT61_21385</name>
</gene>
<evidence type="ECO:0000313" key="2">
    <source>
        <dbReference type="Proteomes" id="UP000594759"/>
    </source>
</evidence>
<keyword evidence="2" id="KW-1185">Reference proteome</keyword>
<reference evidence="1 2" key="1">
    <citation type="submission" date="2020-11" db="EMBL/GenBank/DDBJ databases">
        <title>Pedobacter endophytica, an endophytic bacteria isolated form Carex pumila.</title>
        <authorList>
            <person name="Peng Y."/>
            <person name="Jiang L."/>
            <person name="Lee J."/>
        </authorList>
    </citation>
    <scope>NUCLEOTIDE SEQUENCE [LARGE SCALE GENOMIC DNA]</scope>
    <source>
        <strain evidence="1 2">JBR3-12</strain>
    </source>
</reference>